<evidence type="ECO:0000256" key="6">
    <source>
        <dbReference type="SAM" id="Phobius"/>
    </source>
</evidence>
<reference evidence="8" key="1">
    <citation type="journal article" date="2023" name="Insect Mol. Biol.">
        <title>Genome sequencing provides insights into the evolution of gene families encoding plant cell wall-degrading enzymes in longhorned beetles.</title>
        <authorList>
            <person name="Shin N.R."/>
            <person name="Okamura Y."/>
            <person name="Kirsch R."/>
            <person name="Pauchet Y."/>
        </authorList>
    </citation>
    <scope>NUCLEOTIDE SEQUENCE</scope>
    <source>
        <strain evidence="8">MMC_N1</strain>
    </source>
</reference>
<evidence type="ECO:0000256" key="4">
    <source>
        <dbReference type="ARBA" id="ARBA00022989"/>
    </source>
</evidence>
<evidence type="ECO:0000313" key="9">
    <source>
        <dbReference type="Proteomes" id="UP001162164"/>
    </source>
</evidence>
<keyword evidence="3" id="KW-0732">Signal</keyword>
<evidence type="ECO:0000256" key="3">
    <source>
        <dbReference type="ARBA" id="ARBA00022729"/>
    </source>
</evidence>
<sequence length="418" mass="47746">MNPYLDGHQERCILDTDVNLNNDEIYFKMDLVNQKLKVMCKETQIIHIYKDNDDATKRMAVTPCGELNFDITSTVKADGHTYYNTSFFMSVETVQEEGLYNLFFHSCPNYNPNTETVVDFSIEMVEWNPSSYLSAGDIPLPALYCMMSILFLLLISLAFHGVNYHYIEIKGKHLLTWAILFYVAHLLKGALLFLVLVLTGTGWTFIKNVLTQRDKKVFMVVIPLQVLANVAEIILEESEEGAREYAAWKNFVILVDLLCCACILFPVLNIHLGSVRDGRKGSHEPEKTETRQALLHNDRLLYILDQDHSVPAEDHSALPVQLVARDVQARWRHTSSSYLQLTSSVRRRRILITPSATRRTMWMKFCCSCRITESGATEGLKKVNSRITKVPLHQQTLTEVTEEEGDALLGKESSHEYD</sequence>
<keyword evidence="5 6" id="KW-0472">Membrane</keyword>
<accession>A0ABQ9JHX8</accession>
<keyword evidence="9" id="KW-1185">Reference proteome</keyword>
<dbReference type="Proteomes" id="UP001162164">
    <property type="component" value="Unassembled WGS sequence"/>
</dbReference>
<keyword evidence="2 6" id="KW-0812">Transmembrane</keyword>
<dbReference type="InterPro" id="IPR009637">
    <property type="entry name" value="GPR107/GPR108-like"/>
</dbReference>
<feature type="transmembrane region" description="Helical" evidence="6">
    <location>
        <begin position="247"/>
        <end position="270"/>
    </location>
</feature>
<dbReference type="InterPro" id="IPR053937">
    <property type="entry name" value="GOST_TM"/>
</dbReference>
<comment type="subcellular location">
    <subcellularLocation>
        <location evidence="1">Membrane</location>
        <topology evidence="1">Multi-pass membrane protein</topology>
    </subcellularLocation>
</comment>
<keyword evidence="4 6" id="KW-1133">Transmembrane helix</keyword>
<gene>
    <name evidence="8" type="ORF">NQ317_014684</name>
</gene>
<dbReference type="Pfam" id="PF06814">
    <property type="entry name" value="GOST_TM"/>
    <property type="match status" value="1"/>
</dbReference>
<evidence type="ECO:0000259" key="7">
    <source>
        <dbReference type="Pfam" id="PF06814"/>
    </source>
</evidence>
<feature type="transmembrane region" description="Helical" evidence="6">
    <location>
        <begin position="140"/>
        <end position="159"/>
    </location>
</feature>
<evidence type="ECO:0000256" key="5">
    <source>
        <dbReference type="ARBA" id="ARBA00023136"/>
    </source>
</evidence>
<dbReference type="PANTHER" id="PTHR21229">
    <property type="entry name" value="LUNG SEVEN TRANSMEMBRANE RECEPTOR"/>
    <property type="match status" value="1"/>
</dbReference>
<dbReference type="PANTHER" id="PTHR21229:SF2">
    <property type="entry name" value="RE59932P"/>
    <property type="match status" value="1"/>
</dbReference>
<feature type="transmembrane region" description="Helical" evidence="6">
    <location>
        <begin position="217"/>
        <end position="235"/>
    </location>
</feature>
<evidence type="ECO:0000313" key="8">
    <source>
        <dbReference type="EMBL" id="KAJ8977779.1"/>
    </source>
</evidence>
<feature type="transmembrane region" description="Helical" evidence="6">
    <location>
        <begin position="179"/>
        <end position="205"/>
    </location>
</feature>
<evidence type="ECO:0000256" key="1">
    <source>
        <dbReference type="ARBA" id="ARBA00004141"/>
    </source>
</evidence>
<evidence type="ECO:0000256" key="2">
    <source>
        <dbReference type="ARBA" id="ARBA00022692"/>
    </source>
</evidence>
<name>A0ABQ9JHX8_9CUCU</name>
<proteinExistence type="predicted"/>
<dbReference type="EMBL" id="JAPWTJ010000510">
    <property type="protein sequence ID" value="KAJ8977779.1"/>
    <property type="molecule type" value="Genomic_DNA"/>
</dbReference>
<organism evidence="8 9">
    <name type="scientific">Molorchus minor</name>
    <dbReference type="NCBI Taxonomy" id="1323400"/>
    <lineage>
        <taxon>Eukaryota</taxon>
        <taxon>Metazoa</taxon>
        <taxon>Ecdysozoa</taxon>
        <taxon>Arthropoda</taxon>
        <taxon>Hexapoda</taxon>
        <taxon>Insecta</taxon>
        <taxon>Pterygota</taxon>
        <taxon>Neoptera</taxon>
        <taxon>Endopterygota</taxon>
        <taxon>Coleoptera</taxon>
        <taxon>Polyphaga</taxon>
        <taxon>Cucujiformia</taxon>
        <taxon>Chrysomeloidea</taxon>
        <taxon>Cerambycidae</taxon>
        <taxon>Lamiinae</taxon>
        <taxon>Monochamini</taxon>
        <taxon>Molorchus</taxon>
    </lineage>
</organism>
<feature type="domain" description="GOST seven transmembrane" evidence="7">
    <location>
        <begin position="143"/>
        <end position="267"/>
    </location>
</feature>
<comment type="caution">
    <text evidence="8">The sequence shown here is derived from an EMBL/GenBank/DDBJ whole genome shotgun (WGS) entry which is preliminary data.</text>
</comment>
<protein>
    <recommendedName>
        <fullName evidence="7">GOST seven transmembrane domain-containing protein</fullName>
    </recommendedName>
</protein>